<dbReference type="Proteomes" id="UP001168552">
    <property type="component" value="Unassembled WGS sequence"/>
</dbReference>
<proteinExistence type="predicted"/>
<organism evidence="1 2">
    <name type="scientific">Shiella aurantiaca</name>
    <dbReference type="NCBI Taxonomy" id="3058365"/>
    <lineage>
        <taxon>Bacteria</taxon>
        <taxon>Pseudomonadati</taxon>
        <taxon>Bacteroidota</taxon>
        <taxon>Cytophagia</taxon>
        <taxon>Cytophagales</taxon>
        <taxon>Shiellaceae</taxon>
        <taxon>Shiella</taxon>
    </lineage>
</organism>
<keyword evidence="2" id="KW-1185">Reference proteome</keyword>
<comment type="caution">
    <text evidence="1">The sequence shown here is derived from an EMBL/GenBank/DDBJ whole genome shotgun (WGS) entry which is preliminary data.</text>
</comment>
<evidence type="ECO:0000313" key="1">
    <source>
        <dbReference type="EMBL" id="MDN4163883.1"/>
    </source>
</evidence>
<reference evidence="1" key="1">
    <citation type="submission" date="2023-06" db="EMBL/GenBank/DDBJ databases">
        <title>Cytophagales bacterium Strain LB-30, isolated from soil.</title>
        <authorList>
            <person name="Liu B."/>
        </authorList>
    </citation>
    <scope>NUCLEOTIDE SEQUENCE</scope>
    <source>
        <strain evidence="1">LB-30</strain>
    </source>
</reference>
<name>A0ABT8F0H5_9BACT</name>
<dbReference type="EMBL" id="JAUHJS010000001">
    <property type="protein sequence ID" value="MDN4163883.1"/>
    <property type="molecule type" value="Genomic_DNA"/>
</dbReference>
<accession>A0ABT8F0H5</accession>
<gene>
    <name evidence="1" type="ORF">QWY31_00140</name>
</gene>
<protein>
    <submittedName>
        <fullName evidence="1">Uncharacterized protein</fullName>
    </submittedName>
</protein>
<dbReference type="RefSeq" id="WP_320002412.1">
    <property type="nucleotide sequence ID" value="NZ_JAUHJS010000001.1"/>
</dbReference>
<evidence type="ECO:0000313" key="2">
    <source>
        <dbReference type="Proteomes" id="UP001168552"/>
    </source>
</evidence>
<sequence length="149" mass="17533">MALLILSKQVIQPEETVASVAVVAFKKGFKLVLDGWHNIENRHNTDIYISRANDNQEYFYLGIESVDDIIESYDLLNLKFEDASFYRLAVTDQAEFDHLIYDFALEYLRLNPDHCISLYGETFFFLEDMEKLESKGGYYKDWCYKKPEN</sequence>